<dbReference type="SUPFAM" id="SSF54211">
    <property type="entry name" value="Ribosomal protein S5 domain 2-like"/>
    <property type="match status" value="1"/>
</dbReference>
<dbReference type="Pfam" id="PF03764">
    <property type="entry name" value="EFG_IV"/>
    <property type="match status" value="1"/>
</dbReference>
<dbReference type="SUPFAM" id="SSF52540">
    <property type="entry name" value="P-loop containing nucleoside triphosphate hydrolases"/>
    <property type="match status" value="1"/>
</dbReference>
<dbReference type="AlphaFoldDB" id="A0A6G0WVE5"/>
<keyword evidence="1" id="KW-0963">Cytoplasm</keyword>
<dbReference type="GO" id="GO:0043022">
    <property type="term" value="F:ribosome binding"/>
    <property type="evidence" value="ECO:0007669"/>
    <property type="project" value="TreeGrafter"/>
</dbReference>
<gene>
    <name evidence="7" type="ORF">Ae201684_011350</name>
</gene>
<protein>
    <recommendedName>
        <fullName evidence="6">Translation elongation factor EFG/EF2 domain-containing protein</fullName>
    </recommendedName>
</protein>
<evidence type="ECO:0000313" key="8">
    <source>
        <dbReference type="Proteomes" id="UP000481153"/>
    </source>
</evidence>
<dbReference type="Gene3D" id="3.90.1430.10">
    <property type="entry name" value="Yeast translation eEF2 (G' domain)"/>
    <property type="match status" value="1"/>
</dbReference>
<dbReference type="InterPro" id="IPR009000">
    <property type="entry name" value="Transl_B-barrel_sf"/>
</dbReference>
<dbReference type="GO" id="GO:0005829">
    <property type="term" value="C:cytosol"/>
    <property type="evidence" value="ECO:0007669"/>
    <property type="project" value="TreeGrafter"/>
</dbReference>
<dbReference type="CDD" id="cd16268">
    <property type="entry name" value="EF2_II"/>
    <property type="match status" value="1"/>
</dbReference>
<evidence type="ECO:0000256" key="2">
    <source>
        <dbReference type="ARBA" id="ARBA00022741"/>
    </source>
</evidence>
<dbReference type="Gene3D" id="3.30.230.10">
    <property type="match status" value="1"/>
</dbReference>
<dbReference type="SUPFAM" id="SSF50447">
    <property type="entry name" value="Translation proteins"/>
    <property type="match status" value="1"/>
</dbReference>
<keyword evidence="8" id="KW-1185">Reference proteome</keyword>
<dbReference type="SMART" id="SM00889">
    <property type="entry name" value="EFG_IV"/>
    <property type="match status" value="1"/>
</dbReference>
<evidence type="ECO:0000256" key="4">
    <source>
        <dbReference type="ARBA" id="ARBA00022917"/>
    </source>
</evidence>
<dbReference type="InterPro" id="IPR027417">
    <property type="entry name" value="P-loop_NTPase"/>
</dbReference>
<comment type="caution">
    <text evidence="7">The sequence shown here is derived from an EMBL/GenBank/DDBJ whole genome shotgun (WGS) entry which is preliminary data.</text>
</comment>
<dbReference type="InterPro" id="IPR014721">
    <property type="entry name" value="Ribsml_uS5_D2-typ_fold_subgr"/>
</dbReference>
<dbReference type="Gene3D" id="3.30.70.870">
    <property type="entry name" value="Elongation Factor G (Translational Gtpase), domain 3"/>
    <property type="match status" value="1"/>
</dbReference>
<evidence type="ECO:0000256" key="3">
    <source>
        <dbReference type="ARBA" id="ARBA00022768"/>
    </source>
</evidence>
<keyword evidence="2" id="KW-0547">Nucleotide-binding</keyword>
<dbReference type="GO" id="GO:1990904">
    <property type="term" value="C:ribonucleoprotein complex"/>
    <property type="evidence" value="ECO:0007669"/>
    <property type="project" value="TreeGrafter"/>
</dbReference>
<dbReference type="GO" id="GO:0003924">
    <property type="term" value="F:GTPase activity"/>
    <property type="evidence" value="ECO:0007669"/>
    <property type="project" value="InterPro"/>
</dbReference>
<dbReference type="EMBL" id="VJMJ01000143">
    <property type="protein sequence ID" value="KAF0731449.1"/>
    <property type="molecule type" value="Genomic_DNA"/>
</dbReference>
<name>A0A6G0WVE5_9STRA</name>
<dbReference type="VEuPathDB" id="FungiDB:AeMF1_005359"/>
<feature type="domain" description="Translation elongation factor EFG/EF2" evidence="6">
    <location>
        <begin position="573"/>
        <end position="686"/>
    </location>
</feature>
<dbReference type="FunFam" id="3.90.1430.10:FF:000003">
    <property type="entry name" value="Elongation factor 2"/>
    <property type="match status" value="1"/>
</dbReference>
<dbReference type="Gene3D" id="2.40.30.10">
    <property type="entry name" value="Translation factors"/>
    <property type="match status" value="1"/>
</dbReference>
<keyword evidence="4" id="KW-0648">Protein biosynthesis</keyword>
<dbReference type="Proteomes" id="UP000481153">
    <property type="component" value="Unassembled WGS sequence"/>
</dbReference>
<sequence>MDSPDHRRLSEFLERTPNIRNISFIGSKGHGKATLRKLLQAQTGLDIDFLREYRVVDARPFASRSTALKPLVNYWTYQDDSNEHPYLIHALESMELPYNAANTLRMVDGVVVVLNALEIMTASTKILLRQAVNERVKPVLMLNKVDLALQLSPEECYQAFHKAIESANTAVALYSDPSLGPIEFDPIKGNVVFGSGLEEWGFTLDRFGAIFSSKYGMERDEFVSKLWGDWFFDTDTNKWTTSPQGGKWKRGFVQFVLDPIFELMVAVKTMDKAKLTEMTSSLGISLDVDSLKLKGTTLVQYILKKWLSLSDAVLSVVVQKLPSPVKAQRYRVETLYTGPLDDISAVGIRDCDSQGPLVMSICRIVQGMPTGRKYAFGRVFSGTLTTGQQIRLLGPNYSPDKRTDVWKLTVESIAVITGLAHLDHISKVPSGNICGILVPERFTFHLGTLTSSETCHVLRPIKLLPCTAVAQVAVEPKDVKDLPKMLSALRFLSSTSFLWHTEDTGEHVIEGTNFEHLNQSPVILHKETVTSTTDSPQCLAKSSNRHNRLFCVGSALANELVDAIESGVEQASAHFDRAQRASYLSDKHGWALEHGLNIWAYGPNNSGPNLLCNKTRGVMFLHEIKEYFVSGFNWATKCGVLCEDNVRGLRVNVVDVTMMSDAIHRGMGQILPTARRVVHACQLQSGPALVEPVFLTEIQCSQQEFDQVVSILTTHQAQLVDDYRRDGESVVNIKAFVAVKQASTLAQALQSQVDVFPHFSFDHYQIMEGDPVDPSTMAGETVQNIRLRKGLPPQVRPLQAYCDKL</sequence>
<dbReference type="Gene3D" id="3.40.50.300">
    <property type="entry name" value="P-loop containing nucleotide triphosphate hydrolases"/>
    <property type="match status" value="1"/>
</dbReference>
<dbReference type="CDD" id="cd01681">
    <property type="entry name" value="aeEF2_snRNP_like_IV"/>
    <property type="match status" value="1"/>
</dbReference>
<dbReference type="PANTHER" id="PTHR42908">
    <property type="entry name" value="TRANSLATION ELONGATION FACTOR-RELATED"/>
    <property type="match status" value="1"/>
</dbReference>
<dbReference type="PANTHER" id="PTHR42908:SF10">
    <property type="entry name" value="EUKARYOTIC TRANSLATION ELONGATION FACTOR 2"/>
    <property type="match status" value="1"/>
</dbReference>
<dbReference type="Pfam" id="PF00009">
    <property type="entry name" value="GTP_EFTU"/>
    <property type="match status" value="1"/>
</dbReference>
<dbReference type="GO" id="GO:0005525">
    <property type="term" value="F:GTP binding"/>
    <property type="evidence" value="ECO:0007669"/>
    <property type="project" value="UniProtKB-KW"/>
</dbReference>
<reference evidence="7 8" key="1">
    <citation type="submission" date="2019-07" db="EMBL/GenBank/DDBJ databases">
        <title>Genomics analysis of Aphanomyces spp. identifies a new class of oomycete effector associated with host adaptation.</title>
        <authorList>
            <person name="Gaulin E."/>
        </authorList>
    </citation>
    <scope>NUCLEOTIDE SEQUENCE [LARGE SCALE GENOMIC DNA]</scope>
    <source>
        <strain evidence="7 8">ATCC 201684</strain>
    </source>
</reference>
<keyword evidence="3" id="KW-0251">Elongation factor</keyword>
<proteinExistence type="predicted"/>
<dbReference type="Gene3D" id="3.30.70.240">
    <property type="match status" value="1"/>
</dbReference>
<evidence type="ECO:0000313" key="7">
    <source>
        <dbReference type="EMBL" id="KAF0731449.1"/>
    </source>
</evidence>
<dbReference type="InterPro" id="IPR005517">
    <property type="entry name" value="Transl_elong_EFG/EF2_IV"/>
</dbReference>
<dbReference type="SUPFAM" id="SSF54980">
    <property type="entry name" value="EF-G C-terminal domain-like"/>
    <property type="match status" value="1"/>
</dbReference>
<dbReference type="InterPro" id="IPR035647">
    <property type="entry name" value="EFG_III/V"/>
</dbReference>
<evidence type="ECO:0000259" key="6">
    <source>
        <dbReference type="SMART" id="SM00889"/>
    </source>
</evidence>
<dbReference type="InterPro" id="IPR020568">
    <property type="entry name" value="Ribosomal_Su5_D2-typ_SF"/>
</dbReference>
<dbReference type="InterPro" id="IPR000795">
    <property type="entry name" value="T_Tr_GTP-bd_dom"/>
</dbReference>
<evidence type="ECO:0000256" key="1">
    <source>
        <dbReference type="ARBA" id="ARBA00022490"/>
    </source>
</evidence>
<keyword evidence="5" id="KW-0342">GTP-binding</keyword>
<accession>A0A6G0WVE5</accession>
<dbReference type="GO" id="GO:0003746">
    <property type="term" value="F:translation elongation factor activity"/>
    <property type="evidence" value="ECO:0007669"/>
    <property type="project" value="UniProtKB-KW"/>
</dbReference>
<organism evidence="7 8">
    <name type="scientific">Aphanomyces euteiches</name>
    <dbReference type="NCBI Taxonomy" id="100861"/>
    <lineage>
        <taxon>Eukaryota</taxon>
        <taxon>Sar</taxon>
        <taxon>Stramenopiles</taxon>
        <taxon>Oomycota</taxon>
        <taxon>Saprolegniomycetes</taxon>
        <taxon>Saprolegniales</taxon>
        <taxon>Verrucalvaceae</taxon>
        <taxon>Aphanomyces</taxon>
    </lineage>
</organism>
<evidence type="ECO:0000256" key="5">
    <source>
        <dbReference type="ARBA" id="ARBA00023134"/>
    </source>
</evidence>